<dbReference type="InterPro" id="IPR055342">
    <property type="entry name" value="MreC_beta-barrel_core"/>
</dbReference>
<reference evidence="9" key="2">
    <citation type="submission" date="2021-04" db="EMBL/GenBank/DDBJ databases">
        <authorList>
            <person name="Gilroy R."/>
        </authorList>
    </citation>
    <scope>NUCLEOTIDE SEQUENCE</scope>
    <source>
        <strain evidence="9">ChiSjej1B19-5720</strain>
    </source>
</reference>
<feature type="region of interest" description="Disordered" evidence="7">
    <location>
        <begin position="290"/>
        <end position="319"/>
    </location>
</feature>
<keyword evidence="6" id="KW-0175">Coiled coil</keyword>
<dbReference type="PANTHER" id="PTHR34138:SF1">
    <property type="entry name" value="CELL SHAPE-DETERMINING PROTEIN MREC"/>
    <property type="match status" value="1"/>
</dbReference>
<evidence type="ECO:0000313" key="9">
    <source>
        <dbReference type="EMBL" id="HJB30310.1"/>
    </source>
</evidence>
<feature type="compositionally biased region" description="Polar residues" evidence="7">
    <location>
        <begin position="293"/>
        <end position="319"/>
    </location>
</feature>
<evidence type="ECO:0000256" key="6">
    <source>
        <dbReference type="SAM" id="Coils"/>
    </source>
</evidence>
<dbReference type="GO" id="GO:0008360">
    <property type="term" value="P:regulation of cell shape"/>
    <property type="evidence" value="ECO:0007669"/>
    <property type="project" value="UniProtKB-KW"/>
</dbReference>
<name>A0A9D2LVB6_9FIRM</name>
<dbReference type="InterPro" id="IPR042175">
    <property type="entry name" value="Cell/Rod_MreC_2"/>
</dbReference>
<gene>
    <name evidence="9" type="primary">mreC</name>
    <name evidence="9" type="ORF">IAA06_16175</name>
</gene>
<accession>A0A9D2LVB6</accession>
<dbReference type="PIRSF" id="PIRSF038471">
    <property type="entry name" value="MreC"/>
    <property type="match status" value="1"/>
</dbReference>
<evidence type="ECO:0000256" key="5">
    <source>
        <dbReference type="PIRNR" id="PIRNR038471"/>
    </source>
</evidence>
<dbReference type="NCBIfam" id="TIGR00219">
    <property type="entry name" value="mreC"/>
    <property type="match status" value="1"/>
</dbReference>
<dbReference type="Gene3D" id="2.40.10.340">
    <property type="entry name" value="Rod shape-determining protein MreC, domain 1"/>
    <property type="match status" value="1"/>
</dbReference>
<dbReference type="Proteomes" id="UP000823842">
    <property type="component" value="Unassembled WGS sequence"/>
</dbReference>
<dbReference type="GO" id="GO:0005886">
    <property type="term" value="C:plasma membrane"/>
    <property type="evidence" value="ECO:0007669"/>
    <property type="project" value="TreeGrafter"/>
</dbReference>
<dbReference type="EMBL" id="DWYZ01000306">
    <property type="protein sequence ID" value="HJB30310.1"/>
    <property type="molecule type" value="Genomic_DNA"/>
</dbReference>
<evidence type="ECO:0000256" key="1">
    <source>
        <dbReference type="ARBA" id="ARBA00009369"/>
    </source>
</evidence>
<dbReference type="PANTHER" id="PTHR34138">
    <property type="entry name" value="CELL SHAPE-DETERMINING PROTEIN MREC"/>
    <property type="match status" value="1"/>
</dbReference>
<keyword evidence="3 5" id="KW-0133">Cell shape</keyword>
<proteinExistence type="inferred from homology"/>
<evidence type="ECO:0000313" key="10">
    <source>
        <dbReference type="Proteomes" id="UP000823842"/>
    </source>
</evidence>
<comment type="caution">
    <text evidence="9">The sequence shown here is derived from an EMBL/GenBank/DDBJ whole genome shotgun (WGS) entry which is preliminary data.</text>
</comment>
<dbReference type="Gene3D" id="2.40.10.350">
    <property type="entry name" value="Rod shape-determining protein MreC, domain 2"/>
    <property type="match status" value="1"/>
</dbReference>
<reference evidence="9" key="1">
    <citation type="journal article" date="2021" name="PeerJ">
        <title>Extensive microbial diversity within the chicken gut microbiome revealed by metagenomics and culture.</title>
        <authorList>
            <person name="Gilroy R."/>
            <person name="Ravi A."/>
            <person name="Getino M."/>
            <person name="Pursley I."/>
            <person name="Horton D.L."/>
            <person name="Alikhan N.F."/>
            <person name="Baker D."/>
            <person name="Gharbi K."/>
            <person name="Hall N."/>
            <person name="Watson M."/>
            <person name="Adriaenssens E.M."/>
            <person name="Foster-Nyarko E."/>
            <person name="Jarju S."/>
            <person name="Secka A."/>
            <person name="Antonio M."/>
            <person name="Oren A."/>
            <person name="Chaudhuri R.R."/>
            <person name="La Ragione R."/>
            <person name="Hildebrand F."/>
            <person name="Pallen M.J."/>
        </authorList>
    </citation>
    <scope>NUCLEOTIDE SEQUENCE</scope>
    <source>
        <strain evidence="9">ChiSjej1B19-5720</strain>
    </source>
</reference>
<evidence type="ECO:0000256" key="4">
    <source>
        <dbReference type="ARBA" id="ARBA00032089"/>
    </source>
</evidence>
<evidence type="ECO:0000256" key="2">
    <source>
        <dbReference type="ARBA" id="ARBA00013855"/>
    </source>
</evidence>
<dbReference type="InterPro" id="IPR042177">
    <property type="entry name" value="Cell/Rod_1"/>
</dbReference>
<feature type="coiled-coil region" evidence="6">
    <location>
        <begin position="69"/>
        <end position="103"/>
    </location>
</feature>
<protein>
    <recommendedName>
        <fullName evidence="2 5">Cell shape-determining protein MreC</fullName>
    </recommendedName>
    <alternativeName>
        <fullName evidence="4 5">Cell shape protein MreC</fullName>
    </alternativeName>
</protein>
<dbReference type="Pfam" id="PF04085">
    <property type="entry name" value="MreC"/>
    <property type="match status" value="1"/>
</dbReference>
<evidence type="ECO:0000256" key="3">
    <source>
        <dbReference type="ARBA" id="ARBA00022960"/>
    </source>
</evidence>
<dbReference type="AlphaFoldDB" id="A0A9D2LVB6"/>
<comment type="function">
    <text evidence="5">Involved in formation and maintenance of cell shape.</text>
</comment>
<evidence type="ECO:0000259" key="8">
    <source>
        <dbReference type="Pfam" id="PF04085"/>
    </source>
</evidence>
<evidence type="ECO:0000256" key="7">
    <source>
        <dbReference type="SAM" id="MobiDB-lite"/>
    </source>
</evidence>
<sequence length="319" mass="35321">MKKLKKKFHFRINLKSKHLLVIMTLFCLSAIVATFSSGVTGAPFQELAGMIVVPFEKSISQVGSFLASVRDSLQDKQNLLAENEELKAQIDSLTSQNNKLIQDQTELTRLQELYNLDEEYTEYPKIAATIISKDPGNWYDTFMIDKGSNDGVRVDNNVIAGRGLAGIVTEVGPTWATVRAIIDDSSNVSAMTVSTSDNCVVEGDLELIDEGKLSFTQLYDRENRVTVGERIVTSNISEKFVEGLFIGYVSEIQQDSNNLTKSGTIVTPVDFQHLREVFVITVNKQDILEDSEAASQERTGNTQEESSAENTSEVSENAQ</sequence>
<comment type="similarity">
    <text evidence="1 5">Belongs to the MreC family.</text>
</comment>
<feature type="domain" description="Rod shape-determining protein MreC beta-barrel core" evidence="8">
    <location>
        <begin position="130"/>
        <end position="280"/>
    </location>
</feature>
<dbReference type="InterPro" id="IPR007221">
    <property type="entry name" value="MreC"/>
</dbReference>
<organism evidence="9 10">
    <name type="scientific">Candidatus Blautia faecavium</name>
    <dbReference type="NCBI Taxonomy" id="2838487"/>
    <lineage>
        <taxon>Bacteria</taxon>
        <taxon>Bacillati</taxon>
        <taxon>Bacillota</taxon>
        <taxon>Clostridia</taxon>
        <taxon>Lachnospirales</taxon>
        <taxon>Lachnospiraceae</taxon>
        <taxon>Blautia</taxon>
    </lineage>
</organism>